<dbReference type="InterPro" id="IPR011009">
    <property type="entry name" value="Kinase-like_dom_sf"/>
</dbReference>
<proteinExistence type="predicted"/>
<dbReference type="SUPFAM" id="SSF56112">
    <property type="entry name" value="Protein kinase-like (PK-like)"/>
    <property type="match status" value="1"/>
</dbReference>
<dbReference type="AlphaFoldDB" id="A0A2Z7BEA9"/>
<evidence type="ECO:0000313" key="3">
    <source>
        <dbReference type="Proteomes" id="UP000250235"/>
    </source>
</evidence>
<evidence type="ECO:0000259" key="1">
    <source>
        <dbReference type="PROSITE" id="PS50011"/>
    </source>
</evidence>
<sequence length="345" mass="38724">MLSRALNSKPRRSPQAGECSLRSTSSIYDYEEFRLGLMDDAPLTLLEGYGSGYSCNSDTKKFSCNNSESAQMTLRQVLRASVGVIGESPLGMTEKVVLQGGIICAVKRFRRVMIRKSEFGRRIERVAHIGNRCQYLVPVSAYLYTKRIKFVVCGYYPMGSLSDLLAGARKQGQTALQWKHRLKIIQCIAKAVGYIHSQDPPREKHLQVNVHGDIKTSNVMIERDFTAHLSNYGFVQLAENVTEIDEPGQMVPFSPQPDPVYTEIMSRESDIHNFGVVLMDILGWPNKFSSQAKMNNCSFEFCVEGRELNQAIKLYEIGLACTNSVADARPTIEHILSCLEDTYVV</sequence>
<gene>
    <name evidence="2" type="ORF">F511_00573</name>
</gene>
<dbReference type="Gene3D" id="1.10.510.10">
    <property type="entry name" value="Transferase(Phosphotransferase) domain 1"/>
    <property type="match status" value="1"/>
</dbReference>
<feature type="domain" description="Protein kinase" evidence="1">
    <location>
        <begin position="79"/>
        <end position="344"/>
    </location>
</feature>
<dbReference type="Pfam" id="PF07714">
    <property type="entry name" value="PK_Tyr_Ser-Thr"/>
    <property type="match status" value="1"/>
</dbReference>
<dbReference type="InterPro" id="IPR000719">
    <property type="entry name" value="Prot_kinase_dom"/>
</dbReference>
<dbReference type="PANTHER" id="PTHR48007:SF55">
    <property type="entry name" value="PROTEIN KINASE DOMAIN-CONTAINING PROTEIN"/>
    <property type="match status" value="1"/>
</dbReference>
<organism evidence="2 3">
    <name type="scientific">Dorcoceras hygrometricum</name>
    <dbReference type="NCBI Taxonomy" id="472368"/>
    <lineage>
        <taxon>Eukaryota</taxon>
        <taxon>Viridiplantae</taxon>
        <taxon>Streptophyta</taxon>
        <taxon>Embryophyta</taxon>
        <taxon>Tracheophyta</taxon>
        <taxon>Spermatophyta</taxon>
        <taxon>Magnoliopsida</taxon>
        <taxon>eudicotyledons</taxon>
        <taxon>Gunneridae</taxon>
        <taxon>Pentapetalae</taxon>
        <taxon>asterids</taxon>
        <taxon>lamiids</taxon>
        <taxon>Lamiales</taxon>
        <taxon>Gesneriaceae</taxon>
        <taxon>Didymocarpoideae</taxon>
        <taxon>Trichosporeae</taxon>
        <taxon>Loxocarpinae</taxon>
        <taxon>Dorcoceras</taxon>
    </lineage>
</organism>
<dbReference type="PANTHER" id="PTHR48007">
    <property type="entry name" value="LEUCINE-RICH REPEAT RECEPTOR-LIKE PROTEIN KINASE PXC1"/>
    <property type="match status" value="1"/>
</dbReference>
<dbReference type="InterPro" id="IPR046959">
    <property type="entry name" value="PRK1-6/SRF4-like"/>
</dbReference>
<dbReference type="PROSITE" id="PS50011">
    <property type="entry name" value="PROTEIN_KINASE_DOM"/>
    <property type="match status" value="1"/>
</dbReference>
<name>A0A2Z7BEA9_9LAMI</name>
<protein>
    <recommendedName>
        <fullName evidence="1">Protein kinase domain-containing protein</fullName>
    </recommendedName>
</protein>
<dbReference type="GO" id="GO:0004672">
    <property type="term" value="F:protein kinase activity"/>
    <property type="evidence" value="ECO:0007669"/>
    <property type="project" value="InterPro"/>
</dbReference>
<dbReference type="OrthoDB" id="1890790at2759"/>
<dbReference type="SMART" id="SM00220">
    <property type="entry name" value="S_TKc"/>
    <property type="match status" value="1"/>
</dbReference>
<reference evidence="2 3" key="1">
    <citation type="journal article" date="2015" name="Proc. Natl. Acad. Sci. U.S.A.">
        <title>The resurrection genome of Boea hygrometrica: A blueprint for survival of dehydration.</title>
        <authorList>
            <person name="Xiao L."/>
            <person name="Yang G."/>
            <person name="Zhang L."/>
            <person name="Yang X."/>
            <person name="Zhao S."/>
            <person name="Ji Z."/>
            <person name="Zhou Q."/>
            <person name="Hu M."/>
            <person name="Wang Y."/>
            <person name="Chen M."/>
            <person name="Xu Y."/>
            <person name="Jin H."/>
            <person name="Xiao X."/>
            <person name="Hu G."/>
            <person name="Bao F."/>
            <person name="Hu Y."/>
            <person name="Wan P."/>
            <person name="Li L."/>
            <person name="Deng X."/>
            <person name="Kuang T."/>
            <person name="Xiang C."/>
            <person name="Zhu J.K."/>
            <person name="Oliver M.J."/>
            <person name="He Y."/>
        </authorList>
    </citation>
    <scope>NUCLEOTIDE SEQUENCE [LARGE SCALE GENOMIC DNA]</scope>
    <source>
        <strain evidence="3">cv. XS01</strain>
    </source>
</reference>
<evidence type="ECO:0000313" key="2">
    <source>
        <dbReference type="EMBL" id="KZV31769.1"/>
    </source>
</evidence>
<accession>A0A2Z7BEA9</accession>
<keyword evidence="3" id="KW-1185">Reference proteome</keyword>
<dbReference type="InterPro" id="IPR001245">
    <property type="entry name" value="Ser-Thr/Tyr_kinase_cat_dom"/>
</dbReference>
<dbReference type="Proteomes" id="UP000250235">
    <property type="component" value="Unassembled WGS sequence"/>
</dbReference>
<dbReference type="GO" id="GO:0005524">
    <property type="term" value="F:ATP binding"/>
    <property type="evidence" value="ECO:0007669"/>
    <property type="project" value="InterPro"/>
</dbReference>
<dbReference type="EMBL" id="KV007458">
    <property type="protein sequence ID" value="KZV31769.1"/>
    <property type="molecule type" value="Genomic_DNA"/>
</dbReference>